<dbReference type="Proteomes" id="UP000237640">
    <property type="component" value="Unassembled WGS sequence"/>
</dbReference>
<accession>A0A2T0MGQ8</accession>
<keyword evidence="1" id="KW-0812">Transmembrane</keyword>
<dbReference type="EMBL" id="PVYX01000001">
    <property type="protein sequence ID" value="PRX56716.1"/>
    <property type="molecule type" value="Genomic_DNA"/>
</dbReference>
<dbReference type="OrthoDB" id="639802at2"/>
<organism evidence="2 3">
    <name type="scientific">Flagellimonas meridianipacifica</name>
    <dbReference type="NCBI Taxonomy" id="1080225"/>
    <lineage>
        <taxon>Bacteria</taxon>
        <taxon>Pseudomonadati</taxon>
        <taxon>Bacteroidota</taxon>
        <taxon>Flavobacteriia</taxon>
        <taxon>Flavobacteriales</taxon>
        <taxon>Flavobacteriaceae</taxon>
        <taxon>Flagellimonas</taxon>
    </lineage>
</organism>
<dbReference type="RefSeq" id="WP_106143662.1">
    <property type="nucleotide sequence ID" value="NZ_PVYX01000001.1"/>
</dbReference>
<name>A0A2T0MGQ8_9FLAO</name>
<proteinExistence type="predicted"/>
<reference evidence="2 3" key="1">
    <citation type="submission" date="2018-03" db="EMBL/GenBank/DDBJ databases">
        <title>Genomic Encyclopedia of Archaeal and Bacterial Type Strains, Phase II (KMG-II): from individual species to whole genera.</title>
        <authorList>
            <person name="Goeker M."/>
        </authorList>
    </citation>
    <scope>NUCLEOTIDE SEQUENCE [LARGE SCALE GENOMIC DNA]</scope>
    <source>
        <strain evidence="2 3">DSM 25027</strain>
    </source>
</reference>
<keyword evidence="1" id="KW-0472">Membrane</keyword>
<evidence type="ECO:0008006" key="4">
    <source>
        <dbReference type="Google" id="ProtNLM"/>
    </source>
</evidence>
<sequence length="428" mass="48824">MTTVEKDLLNSCITQIVGRYFPEKASTNQTLGQRDLNYLADLIEEKTNIRISLSTMKRLWKGNFNKMPHPSTLDALVSLLDFENWNAFRQNQGNGFSQSTSTHAKLEKRFSRPLLALSVLGVMALTFLLISLVKKKKEIVIPEGVSFSANKTVAFNVPNSVIFSYDLAGIEADSFFIQRSWNPMHKSAIRPEKKNFSEIYYYPGFHWAKLIANDSVIKKTRVHVKTDGWFVTAKSKRMQDVPLYPNQENIISEGNLRVEELDLQKAGYDPKQNLILSFFNIREFENLQSQSFILETRAKFEDVQNLTCPYMEVTWIDEKDVSWVGLIDKGCESNLNLKLSDTILMGTENDFSKLGAKLDEWQTIKIICHKGTFKLYLNDILATETEFTGATGKIMGLVFTFTGKGAIDYVSLKDINGKVLYSDEFNDR</sequence>
<gene>
    <name evidence="2" type="ORF">CLV81_0713</name>
</gene>
<evidence type="ECO:0000256" key="1">
    <source>
        <dbReference type="SAM" id="Phobius"/>
    </source>
</evidence>
<protein>
    <recommendedName>
        <fullName evidence="4">3-keto-disaccharide hydrolase domain-containing protein</fullName>
    </recommendedName>
</protein>
<dbReference type="AlphaFoldDB" id="A0A2T0MGQ8"/>
<evidence type="ECO:0000313" key="2">
    <source>
        <dbReference type="EMBL" id="PRX56716.1"/>
    </source>
</evidence>
<keyword evidence="3" id="KW-1185">Reference proteome</keyword>
<comment type="caution">
    <text evidence="2">The sequence shown here is derived from an EMBL/GenBank/DDBJ whole genome shotgun (WGS) entry which is preliminary data.</text>
</comment>
<keyword evidence="1" id="KW-1133">Transmembrane helix</keyword>
<evidence type="ECO:0000313" key="3">
    <source>
        <dbReference type="Proteomes" id="UP000237640"/>
    </source>
</evidence>
<feature type="transmembrane region" description="Helical" evidence="1">
    <location>
        <begin position="114"/>
        <end position="133"/>
    </location>
</feature>